<dbReference type="InterPro" id="IPR004099">
    <property type="entry name" value="Pyr_nucl-diS_OxRdtase_dimer"/>
</dbReference>
<dbReference type="Gene3D" id="3.30.390.30">
    <property type="match status" value="1"/>
</dbReference>
<dbReference type="Proteomes" id="UP000541185">
    <property type="component" value="Unassembled WGS sequence"/>
</dbReference>
<evidence type="ECO:0000256" key="5">
    <source>
        <dbReference type="PIRSR" id="PIRSR000350-3"/>
    </source>
</evidence>
<dbReference type="PRINTS" id="PR00411">
    <property type="entry name" value="PNDRDTASEI"/>
</dbReference>
<feature type="binding site" evidence="5">
    <location>
        <position position="267"/>
    </location>
    <ligand>
        <name>NAD(+)</name>
        <dbReference type="ChEBI" id="CHEBI:57540"/>
    </ligand>
</feature>
<keyword evidence="10" id="KW-1185">Reference proteome</keyword>
<dbReference type="Gene3D" id="3.50.50.60">
    <property type="entry name" value="FAD/NAD(P)-binding domain"/>
    <property type="match status" value="2"/>
</dbReference>
<dbReference type="SUPFAM" id="SSF55424">
    <property type="entry name" value="FAD/NAD-linked reductases, dimerisation (C-terminal) domain"/>
    <property type="match status" value="1"/>
</dbReference>
<dbReference type="EMBL" id="JABBFX010000003">
    <property type="protein sequence ID" value="NML47746.1"/>
    <property type="molecule type" value="Genomic_DNA"/>
</dbReference>
<sequence length="463" mass="49785">MPEHFDAIIIGAGQAGPALAARLSGAGWHVALVERHLFGGTCVNTGCTPTKALVASARVAHQARRAADFGITIGGPVSVDFPSVMARKDRIAGSSAANVECWVRGLKDTTVVHGHARLDGPQRVRVGQRELESDRIFLDVGGRAAIAPMQGIADVPLLTNSSLLALKELPEHLLVVGGSYVGLEFAQMFRRFGAQVTVFERAARVISREDPDVSQAVHDLLAGEGVDLRVGSECMAFRMEGQQIRARARCGDDEPEALCSHVLVATGRRPNTDDLGLDTAGVKTDARGFIEVNDFLETSVPGIWALGECNGRGAFTHTTWNDYEIVAANLLDGLANQNRRRVSDRILTYALFTDPPLARVGLSVQQAKDSKRPTLIGERPMRRVSRAVEKGEEYGFLRVLVDAESKQLVGATLLGVEADEAIAALSTLMYAKAPISVLQRSVQIHPTVSELLPTVLGELKPLE</sequence>
<dbReference type="SUPFAM" id="SSF51905">
    <property type="entry name" value="FAD/NAD(P)-binding domain"/>
    <property type="match status" value="1"/>
</dbReference>
<dbReference type="InterPro" id="IPR023753">
    <property type="entry name" value="FAD/NAD-binding_dom"/>
</dbReference>
<protein>
    <submittedName>
        <fullName evidence="9">FAD-containing oxidoreductase</fullName>
    </submittedName>
</protein>
<comment type="similarity">
    <text evidence="1">Belongs to the class-I pyridine nucleotide-disulfide oxidoreductase family.</text>
</comment>
<feature type="binding site" evidence="5">
    <location>
        <position position="200"/>
    </location>
    <ligand>
        <name>NAD(+)</name>
        <dbReference type="ChEBI" id="CHEBI:57540"/>
    </ligand>
</feature>
<feature type="domain" description="FAD/NAD(P)-binding" evidence="8">
    <location>
        <begin position="6"/>
        <end position="317"/>
    </location>
</feature>
<dbReference type="GO" id="GO:0003955">
    <property type="term" value="F:NAD(P)H dehydrogenase (quinone) activity"/>
    <property type="evidence" value="ECO:0007669"/>
    <property type="project" value="TreeGrafter"/>
</dbReference>
<dbReference type="GO" id="GO:0050660">
    <property type="term" value="F:flavin adenine dinucleotide binding"/>
    <property type="evidence" value="ECO:0007669"/>
    <property type="project" value="TreeGrafter"/>
</dbReference>
<feature type="disulfide bond" description="Redox-active" evidence="6">
    <location>
        <begin position="42"/>
        <end position="47"/>
    </location>
</feature>
<dbReference type="Pfam" id="PF02852">
    <property type="entry name" value="Pyr_redox_dim"/>
    <property type="match status" value="1"/>
</dbReference>
<gene>
    <name evidence="9" type="ORF">HHL11_28615</name>
</gene>
<dbReference type="Pfam" id="PF07992">
    <property type="entry name" value="Pyr_redox_2"/>
    <property type="match status" value="1"/>
</dbReference>
<dbReference type="InterPro" id="IPR036188">
    <property type="entry name" value="FAD/NAD-bd_sf"/>
</dbReference>
<feature type="domain" description="Pyridine nucleotide-disulphide oxidoreductase dimerisation" evidence="7">
    <location>
        <begin position="350"/>
        <end position="453"/>
    </location>
</feature>
<evidence type="ECO:0000256" key="2">
    <source>
        <dbReference type="ARBA" id="ARBA00022630"/>
    </source>
</evidence>
<evidence type="ECO:0000259" key="7">
    <source>
        <dbReference type="Pfam" id="PF02852"/>
    </source>
</evidence>
<dbReference type="PANTHER" id="PTHR43014:SF2">
    <property type="entry name" value="MERCURIC REDUCTASE"/>
    <property type="match status" value="1"/>
</dbReference>
<evidence type="ECO:0000256" key="4">
    <source>
        <dbReference type="PIRSR" id="PIRSR000350-2"/>
    </source>
</evidence>
<keyword evidence="3 5" id="KW-0274">FAD</keyword>
<evidence type="ECO:0000256" key="6">
    <source>
        <dbReference type="PIRSR" id="PIRSR000350-4"/>
    </source>
</evidence>
<keyword evidence="5" id="KW-0547">Nucleotide-binding</keyword>
<evidence type="ECO:0000313" key="9">
    <source>
        <dbReference type="EMBL" id="NML47746.1"/>
    </source>
</evidence>
<evidence type="ECO:0000313" key="10">
    <source>
        <dbReference type="Proteomes" id="UP000541185"/>
    </source>
</evidence>
<feature type="binding site" evidence="5">
    <location>
        <position position="51"/>
    </location>
    <ligand>
        <name>FAD</name>
        <dbReference type="ChEBI" id="CHEBI:57692"/>
    </ligand>
</feature>
<evidence type="ECO:0000256" key="1">
    <source>
        <dbReference type="ARBA" id="ARBA00007532"/>
    </source>
</evidence>
<evidence type="ECO:0000256" key="3">
    <source>
        <dbReference type="ARBA" id="ARBA00022827"/>
    </source>
</evidence>
<comment type="cofactor">
    <cofactor evidence="5">
        <name>FAD</name>
        <dbReference type="ChEBI" id="CHEBI:57692"/>
    </cofactor>
    <text evidence="5">Binds 1 FAD per subunit.</text>
</comment>
<name>A0A848H9R0_9BURK</name>
<dbReference type="PRINTS" id="PR00368">
    <property type="entry name" value="FADPNR"/>
</dbReference>
<evidence type="ECO:0000259" key="8">
    <source>
        <dbReference type="Pfam" id="PF07992"/>
    </source>
</evidence>
<dbReference type="PANTHER" id="PTHR43014">
    <property type="entry name" value="MERCURIC REDUCTASE"/>
    <property type="match status" value="1"/>
</dbReference>
<feature type="active site" description="Proton acceptor" evidence="4">
    <location>
        <position position="445"/>
    </location>
</feature>
<dbReference type="InterPro" id="IPR016156">
    <property type="entry name" value="FAD/NAD-linked_Rdtase_dimer_sf"/>
</dbReference>
<dbReference type="PIRSF" id="PIRSF000350">
    <property type="entry name" value="Mercury_reductase_MerA"/>
    <property type="match status" value="1"/>
</dbReference>
<reference evidence="9 10" key="1">
    <citation type="submission" date="2020-04" db="EMBL/GenBank/DDBJ databases">
        <title>Ramlibacter sp. G-1-2-2 isolated from soil.</title>
        <authorList>
            <person name="Dahal R.H."/>
        </authorList>
    </citation>
    <scope>NUCLEOTIDE SEQUENCE [LARGE SCALE GENOMIC DNA]</scope>
    <source>
        <strain evidence="9 10">G-1-2-2</strain>
    </source>
</reference>
<organism evidence="9 10">
    <name type="scientific">Ramlibacter agri</name>
    <dbReference type="NCBI Taxonomy" id="2728837"/>
    <lineage>
        <taxon>Bacteria</taxon>
        <taxon>Pseudomonadati</taxon>
        <taxon>Pseudomonadota</taxon>
        <taxon>Betaproteobacteria</taxon>
        <taxon>Burkholderiales</taxon>
        <taxon>Comamonadaceae</taxon>
        <taxon>Ramlibacter</taxon>
    </lineage>
</organism>
<comment type="caution">
    <text evidence="9">The sequence shown here is derived from an EMBL/GenBank/DDBJ whole genome shotgun (WGS) entry which is preliminary data.</text>
</comment>
<dbReference type="InterPro" id="IPR001100">
    <property type="entry name" value="Pyr_nuc-diS_OxRdtase"/>
</dbReference>
<dbReference type="NCBIfam" id="NF004992">
    <property type="entry name" value="PRK06370.1-4"/>
    <property type="match status" value="1"/>
</dbReference>
<keyword evidence="5" id="KW-0520">NAD</keyword>
<dbReference type="AlphaFoldDB" id="A0A848H9R0"/>
<dbReference type="RefSeq" id="WP_169422005.1">
    <property type="nucleotide sequence ID" value="NZ_JABBFX010000003.1"/>
</dbReference>
<keyword evidence="2" id="KW-0285">Flavoprotein</keyword>
<proteinExistence type="inferred from homology"/>
<feature type="binding site" evidence="5">
    <location>
        <begin position="177"/>
        <end position="184"/>
    </location>
    <ligand>
        <name>NAD(+)</name>
        <dbReference type="ChEBI" id="CHEBI:57540"/>
    </ligand>
</feature>
<accession>A0A848H9R0</accession>